<comment type="caution">
    <text evidence="1">The sequence shown here is derived from an EMBL/GenBank/DDBJ whole genome shotgun (WGS) entry which is preliminary data.</text>
</comment>
<dbReference type="AlphaFoldDB" id="A0A4S4KSR2"/>
<sequence length="160" mass="18058">MPSRYSVKVRGRSVPATAFSLTVCRAFLSRIFLQLRAPIFAFYVQRTTTPTPTFSRAIDLAVFKNVYRFPLLKLNTLSNMNHFHSFLQPPPEAAELGPWRLCDSPLVSFRLVYQTQVNMFIPLVMCATKFLCNGPEVMLRGAMPAPAALRYRAILGRLGS</sequence>
<evidence type="ECO:0000313" key="2">
    <source>
        <dbReference type="Proteomes" id="UP000308199"/>
    </source>
</evidence>
<dbReference type="EMBL" id="SGPK01000659">
    <property type="protein sequence ID" value="THG99959.1"/>
    <property type="molecule type" value="Genomic_DNA"/>
</dbReference>
<proteinExistence type="predicted"/>
<keyword evidence="2" id="KW-1185">Reference proteome</keyword>
<reference evidence="1 2" key="1">
    <citation type="submission" date="2019-02" db="EMBL/GenBank/DDBJ databases">
        <title>Genome sequencing of the rare red list fungi Phellinidium pouzarii.</title>
        <authorList>
            <person name="Buettner E."/>
            <person name="Kellner H."/>
        </authorList>
    </citation>
    <scope>NUCLEOTIDE SEQUENCE [LARGE SCALE GENOMIC DNA]</scope>
    <source>
        <strain evidence="1 2">DSM 108285</strain>
    </source>
</reference>
<protein>
    <submittedName>
        <fullName evidence="1">Uncharacterized protein</fullName>
    </submittedName>
</protein>
<name>A0A4S4KSR2_9AGAM</name>
<organism evidence="1 2">
    <name type="scientific">Phellinidium pouzarii</name>
    <dbReference type="NCBI Taxonomy" id="167371"/>
    <lineage>
        <taxon>Eukaryota</taxon>
        <taxon>Fungi</taxon>
        <taxon>Dikarya</taxon>
        <taxon>Basidiomycota</taxon>
        <taxon>Agaricomycotina</taxon>
        <taxon>Agaricomycetes</taxon>
        <taxon>Hymenochaetales</taxon>
        <taxon>Hymenochaetaceae</taxon>
        <taxon>Phellinidium</taxon>
    </lineage>
</organism>
<evidence type="ECO:0000313" key="1">
    <source>
        <dbReference type="EMBL" id="THG99959.1"/>
    </source>
</evidence>
<accession>A0A4S4KSR2</accession>
<dbReference type="Proteomes" id="UP000308199">
    <property type="component" value="Unassembled WGS sequence"/>
</dbReference>
<gene>
    <name evidence="1" type="ORF">EW145_g7159</name>
</gene>